<keyword evidence="2" id="KW-1185">Reference proteome</keyword>
<accession>A0A5B7HDA9</accession>
<reference evidence="1 2" key="1">
    <citation type="submission" date="2019-05" db="EMBL/GenBank/DDBJ databases">
        <title>Another draft genome of Portunus trituberculatus and its Hox gene families provides insights of decapod evolution.</title>
        <authorList>
            <person name="Jeong J.-H."/>
            <person name="Song I."/>
            <person name="Kim S."/>
            <person name="Choi T."/>
            <person name="Kim D."/>
            <person name="Ryu S."/>
            <person name="Kim W."/>
        </authorList>
    </citation>
    <scope>NUCLEOTIDE SEQUENCE [LARGE SCALE GENOMIC DNA]</scope>
    <source>
        <tissue evidence="1">Muscle</tissue>
    </source>
</reference>
<name>A0A5B7HDA9_PORTR</name>
<organism evidence="1 2">
    <name type="scientific">Portunus trituberculatus</name>
    <name type="common">Swimming crab</name>
    <name type="synonym">Neptunus trituberculatus</name>
    <dbReference type="NCBI Taxonomy" id="210409"/>
    <lineage>
        <taxon>Eukaryota</taxon>
        <taxon>Metazoa</taxon>
        <taxon>Ecdysozoa</taxon>
        <taxon>Arthropoda</taxon>
        <taxon>Crustacea</taxon>
        <taxon>Multicrustacea</taxon>
        <taxon>Malacostraca</taxon>
        <taxon>Eumalacostraca</taxon>
        <taxon>Eucarida</taxon>
        <taxon>Decapoda</taxon>
        <taxon>Pleocyemata</taxon>
        <taxon>Brachyura</taxon>
        <taxon>Eubrachyura</taxon>
        <taxon>Portunoidea</taxon>
        <taxon>Portunidae</taxon>
        <taxon>Portuninae</taxon>
        <taxon>Portunus</taxon>
    </lineage>
</organism>
<proteinExistence type="predicted"/>
<evidence type="ECO:0000313" key="1">
    <source>
        <dbReference type="EMBL" id="MPC67307.1"/>
    </source>
</evidence>
<sequence length="49" mass="5584">MVVTAMVIVEQRLETQCIRFITFNVEYLRAIAVKTQVSVTAEIVSLNVR</sequence>
<dbReference type="Proteomes" id="UP000324222">
    <property type="component" value="Unassembled WGS sequence"/>
</dbReference>
<gene>
    <name evidence="1" type="ORF">E2C01_061479</name>
</gene>
<dbReference type="AlphaFoldDB" id="A0A5B7HDA9"/>
<evidence type="ECO:0000313" key="2">
    <source>
        <dbReference type="Proteomes" id="UP000324222"/>
    </source>
</evidence>
<comment type="caution">
    <text evidence="1">The sequence shown here is derived from an EMBL/GenBank/DDBJ whole genome shotgun (WGS) entry which is preliminary data.</text>
</comment>
<dbReference type="EMBL" id="VSRR010026061">
    <property type="protein sequence ID" value="MPC67307.1"/>
    <property type="molecule type" value="Genomic_DNA"/>
</dbReference>
<protein>
    <submittedName>
        <fullName evidence="1">Uncharacterized protein</fullName>
    </submittedName>
</protein>